<dbReference type="AlphaFoldDB" id="A0A453IKU5"/>
<reference evidence="1" key="4">
    <citation type="submission" date="2019-03" db="UniProtKB">
        <authorList>
            <consortium name="EnsemblPlants"/>
        </authorList>
    </citation>
    <scope>IDENTIFICATION</scope>
</reference>
<reference evidence="2" key="1">
    <citation type="journal article" date="2014" name="Science">
        <title>Ancient hybridizations among the ancestral genomes of bread wheat.</title>
        <authorList>
            <consortium name="International Wheat Genome Sequencing Consortium,"/>
            <person name="Marcussen T."/>
            <person name="Sandve S.R."/>
            <person name="Heier L."/>
            <person name="Spannagl M."/>
            <person name="Pfeifer M."/>
            <person name="Jakobsen K.S."/>
            <person name="Wulff B.B."/>
            <person name="Steuernagel B."/>
            <person name="Mayer K.F."/>
            <person name="Olsen O.A."/>
        </authorList>
    </citation>
    <scope>NUCLEOTIDE SEQUENCE [LARGE SCALE GENOMIC DNA]</scope>
    <source>
        <strain evidence="2">cv. AL8/78</strain>
    </source>
</reference>
<organism evidence="1 2">
    <name type="scientific">Aegilops tauschii subsp. strangulata</name>
    <name type="common">Goatgrass</name>
    <dbReference type="NCBI Taxonomy" id="200361"/>
    <lineage>
        <taxon>Eukaryota</taxon>
        <taxon>Viridiplantae</taxon>
        <taxon>Streptophyta</taxon>
        <taxon>Embryophyta</taxon>
        <taxon>Tracheophyta</taxon>
        <taxon>Spermatophyta</taxon>
        <taxon>Magnoliopsida</taxon>
        <taxon>Liliopsida</taxon>
        <taxon>Poales</taxon>
        <taxon>Poaceae</taxon>
        <taxon>BOP clade</taxon>
        <taxon>Pooideae</taxon>
        <taxon>Triticodae</taxon>
        <taxon>Triticeae</taxon>
        <taxon>Triticinae</taxon>
        <taxon>Aegilops</taxon>
    </lineage>
</organism>
<dbReference type="EnsemblPlants" id="AET4Gv20599900.15">
    <property type="protein sequence ID" value="AET4Gv20599900.15"/>
    <property type="gene ID" value="AET4Gv20599900"/>
</dbReference>
<sequence>AFFLSLSDGSVLAQDDSVAPAATMSKQADAIVAGLRRIEDGSVISNEHTIKWRIFTDKARAFFIKGKLDEAERFFKAALHQAKEGFGLRDPHAASALKNLVIVTSDYELETIVFKASPRRRLGVRAPCKLKASSLP</sequence>
<evidence type="ECO:0000313" key="2">
    <source>
        <dbReference type="Proteomes" id="UP000015105"/>
    </source>
</evidence>
<reference evidence="2" key="2">
    <citation type="journal article" date="2017" name="Nat. Plants">
        <title>The Aegilops tauschii genome reveals multiple impacts of transposons.</title>
        <authorList>
            <person name="Zhao G."/>
            <person name="Zou C."/>
            <person name="Li K."/>
            <person name="Wang K."/>
            <person name="Li T."/>
            <person name="Gao L."/>
            <person name="Zhang X."/>
            <person name="Wang H."/>
            <person name="Yang Z."/>
            <person name="Liu X."/>
            <person name="Jiang W."/>
            <person name="Mao L."/>
            <person name="Kong X."/>
            <person name="Jiao Y."/>
            <person name="Jia J."/>
        </authorList>
    </citation>
    <scope>NUCLEOTIDE SEQUENCE [LARGE SCALE GENOMIC DNA]</scope>
    <source>
        <strain evidence="2">cv. AL8/78</strain>
    </source>
</reference>
<dbReference type="PANTHER" id="PTHR47689:SF3">
    <property type="entry name" value="KINESIN LIGHT CHAIN"/>
    <property type="match status" value="1"/>
</dbReference>
<dbReference type="Proteomes" id="UP000015105">
    <property type="component" value="Chromosome 4D"/>
</dbReference>
<keyword evidence="2" id="KW-1185">Reference proteome</keyword>
<evidence type="ECO:0000313" key="1">
    <source>
        <dbReference type="EnsemblPlants" id="AET4Gv20599900.15"/>
    </source>
</evidence>
<protein>
    <submittedName>
        <fullName evidence="1">Uncharacterized protein</fullName>
    </submittedName>
</protein>
<reference evidence="1" key="3">
    <citation type="journal article" date="2017" name="Nature">
        <title>Genome sequence of the progenitor of the wheat D genome Aegilops tauschii.</title>
        <authorList>
            <person name="Luo M.C."/>
            <person name="Gu Y.Q."/>
            <person name="Puiu D."/>
            <person name="Wang H."/>
            <person name="Twardziok S.O."/>
            <person name="Deal K.R."/>
            <person name="Huo N."/>
            <person name="Zhu T."/>
            <person name="Wang L."/>
            <person name="Wang Y."/>
            <person name="McGuire P.E."/>
            <person name="Liu S."/>
            <person name="Long H."/>
            <person name="Ramasamy R.K."/>
            <person name="Rodriguez J.C."/>
            <person name="Van S.L."/>
            <person name="Yuan L."/>
            <person name="Wang Z."/>
            <person name="Xia Z."/>
            <person name="Xiao L."/>
            <person name="Anderson O.D."/>
            <person name="Ouyang S."/>
            <person name="Liang Y."/>
            <person name="Zimin A.V."/>
            <person name="Pertea G."/>
            <person name="Qi P."/>
            <person name="Bennetzen J.L."/>
            <person name="Dai X."/>
            <person name="Dawson M.W."/>
            <person name="Muller H.G."/>
            <person name="Kugler K."/>
            <person name="Rivarola-Duarte L."/>
            <person name="Spannagl M."/>
            <person name="Mayer K.F.X."/>
            <person name="Lu F.H."/>
            <person name="Bevan M.W."/>
            <person name="Leroy P."/>
            <person name="Li P."/>
            <person name="You F.M."/>
            <person name="Sun Q."/>
            <person name="Liu Z."/>
            <person name="Lyons E."/>
            <person name="Wicker T."/>
            <person name="Salzberg S.L."/>
            <person name="Devos K.M."/>
            <person name="Dvorak J."/>
        </authorList>
    </citation>
    <scope>NUCLEOTIDE SEQUENCE [LARGE SCALE GENOMIC DNA]</scope>
    <source>
        <strain evidence="1">cv. AL8/78</strain>
    </source>
</reference>
<accession>A0A453IKU5</accession>
<dbReference type="Gramene" id="AET4Gv20599900.15">
    <property type="protein sequence ID" value="AET4Gv20599900.15"/>
    <property type="gene ID" value="AET4Gv20599900"/>
</dbReference>
<dbReference type="PANTHER" id="PTHR47689">
    <property type="entry name" value="TETRATRICOPEPTIDE REPEAT (TPR)-LIKE SUPERFAMILY PROTEIN"/>
    <property type="match status" value="1"/>
</dbReference>
<reference evidence="1" key="5">
    <citation type="journal article" date="2021" name="G3 (Bethesda)">
        <title>Aegilops tauschii genome assembly Aet v5.0 features greater sequence contiguity and improved annotation.</title>
        <authorList>
            <person name="Wang L."/>
            <person name="Zhu T."/>
            <person name="Rodriguez J.C."/>
            <person name="Deal K.R."/>
            <person name="Dubcovsky J."/>
            <person name="McGuire P.E."/>
            <person name="Lux T."/>
            <person name="Spannagl M."/>
            <person name="Mayer K.F.X."/>
            <person name="Baldrich P."/>
            <person name="Meyers B.C."/>
            <person name="Huo N."/>
            <person name="Gu Y.Q."/>
            <person name="Zhou H."/>
            <person name="Devos K.M."/>
            <person name="Bennetzen J.L."/>
            <person name="Unver T."/>
            <person name="Budak H."/>
            <person name="Gulick P.J."/>
            <person name="Galiba G."/>
            <person name="Kalapos B."/>
            <person name="Nelson D.R."/>
            <person name="Li P."/>
            <person name="You F.M."/>
            <person name="Luo M.C."/>
            <person name="Dvorak J."/>
        </authorList>
    </citation>
    <scope>NUCLEOTIDE SEQUENCE [LARGE SCALE GENOMIC DNA]</scope>
    <source>
        <strain evidence="1">cv. AL8/78</strain>
    </source>
</reference>
<name>A0A453IKU5_AEGTS</name>
<proteinExistence type="predicted"/>